<dbReference type="Proteomes" id="UP001281147">
    <property type="component" value="Unassembled WGS sequence"/>
</dbReference>
<sequence length="78" mass="8386">MGSGASKMRDNPEARKAANHAGRYAKGYAKANGPQLAMELSKKAEKSDRPAIKVAGKVGKTVIEQRSKAKGGYAKRRR</sequence>
<evidence type="ECO:0000313" key="2">
    <source>
        <dbReference type="Proteomes" id="UP001281147"/>
    </source>
</evidence>
<proteinExistence type="predicted"/>
<accession>A0ACC3NKQ1</accession>
<reference evidence="1" key="1">
    <citation type="submission" date="2023-07" db="EMBL/GenBank/DDBJ databases">
        <title>Black Yeasts Isolated from many extreme environments.</title>
        <authorList>
            <person name="Coleine C."/>
            <person name="Stajich J.E."/>
            <person name="Selbmann L."/>
        </authorList>
    </citation>
    <scope>NUCLEOTIDE SEQUENCE</scope>
    <source>
        <strain evidence="1">CCFEE 5714</strain>
    </source>
</reference>
<evidence type="ECO:0000313" key="1">
    <source>
        <dbReference type="EMBL" id="KAK3718732.1"/>
    </source>
</evidence>
<comment type="caution">
    <text evidence="1">The sequence shown here is derived from an EMBL/GenBank/DDBJ whole genome shotgun (WGS) entry which is preliminary data.</text>
</comment>
<dbReference type="EMBL" id="JAUTXU010000030">
    <property type="protein sequence ID" value="KAK3718732.1"/>
    <property type="molecule type" value="Genomic_DNA"/>
</dbReference>
<name>A0ACC3NKQ1_9PEZI</name>
<keyword evidence="2" id="KW-1185">Reference proteome</keyword>
<protein>
    <submittedName>
        <fullName evidence="1">Uncharacterized protein</fullName>
    </submittedName>
</protein>
<organism evidence="1 2">
    <name type="scientific">Vermiconidia calcicola</name>
    <dbReference type="NCBI Taxonomy" id="1690605"/>
    <lineage>
        <taxon>Eukaryota</taxon>
        <taxon>Fungi</taxon>
        <taxon>Dikarya</taxon>
        <taxon>Ascomycota</taxon>
        <taxon>Pezizomycotina</taxon>
        <taxon>Dothideomycetes</taxon>
        <taxon>Dothideomycetidae</taxon>
        <taxon>Mycosphaerellales</taxon>
        <taxon>Extremaceae</taxon>
        <taxon>Vermiconidia</taxon>
    </lineage>
</organism>
<gene>
    <name evidence="1" type="ORF">LTR37_004951</name>
</gene>